<dbReference type="InterPro" id="IPR020805">
    <property type="entry name" value="Cell_div_FtsZ_CS"/>
</dbReference>
<feature type="binding site" evidence="4">
    <location>
        <begin position="29"/>
        <end position="33"/>
    </location>
    <ligand>
        <name>GTP</name>
        <dbReference type="ChEBI" id="CHEBI:37565"/>
    </ligand>
</feature>
<dbReference type="InParanoid" id="W0DX18"/>
<evidence type="ECO:0000256" key="6">
    <source>
        <dbReference type="RuleBase" id="RU000631"/>
    </source>
</evidence>
<comment type="similarity">
    <text evidence="1 4 6">Belongs to the FtsZ family.</text>
</comment>
<dbReference type="HOGENOM" id="CLU_024865_0_5_6"/>
<evidence type="ECO:0000256" key="4">
    <source>
        <dbReference type="HAMAP-Rule" id="MF_00909"/>
    </source>
</evidence>
<dbReference type="Pfam" id="PF00091">
    <property type="entry name" value="Tubulin"/>
    <property type="match status" value="1"/>
</dbReference>
<dbReference type="HAMAP" id="MF_00909">
    <property type="entry name" value="FtsZ"/>
    <property type="match status" value="1"/>
</dbReference>
<dbReference type="GO" id="GO:0032153">
    <property type="term" value="C:cell division site"/>
    <property type="evidence" value="ECO:0007669"/>
    <property type="project" value="UniProtKB-UniRule"/>
</dbReference>
<keyword evidence="3 4" id="KW-0342">GTP-binding</keyword>
<keyword evidence="4 6" id="KW-0717">Septation</keyword>
<accession>W0DX18</accession>
<dbReference type="InterPro" id="IPR024757">
    <property type="entry name" value="FtsZ_C"/>
</dbReference>
<keyword evidence="4" id="KW-0963">Cytoplasm</keyword>
<dbReference type="InterPro" id="IPR008280">
    <property type="entry name" value="Tub_FtsZ_C"/>
</dbReference>
<dbReference type="PRINTS" id="PR00423">
    <property type="entry name" value="CELLDVISFTSZ"/>
</dbReference>
<dbReference type="Proteomes" id="UP000005380">
    <property type="component" value="Chromosome"/>
</dbReference>
<evidence type="ECO:0000259" key="8">
    <source>
        <dbReference type="SMART" id="SM00865"/>
    </source>
</evidence>
<dbReference type="FunCoup" id="W0DX18">
    <property type="interactions" value="500"/>
</dbReference>
<dbReference type="AlphaFoldDB" id="W0DX18"/>
<evidence type="ECO:0000313" key="9">
    <source>
        <dbReference type="EMBL" id="AHF01798.1"/>
    </source>
</evidence>
<reference evidence="9 10" key="1">
    <citation type="submission" date="2013-12" db="EMBL/GenBank/DDBJ databases">
        <authorList>
            <consortium name="DOE Joint Genome Institute"/>
            <person name="Kappler U."/>
            <person name="Huntemann M."/>
            <person name="Han J."/>
            <person name="Chen A."/>
            <person name="Kyrpides N."/>
            <person name="Mavromatis K."/>
            <person name="Markowitz V."/>
            <person name="Palaniappan K."/>
            <person name="Ivanova N."/>
            <person name="Schaumberg A."/>
            <person name="Pati A."/>
            <person name="Liolios K."/>
            <person name="Nordberg H.P."/>
            <person name="Cantor M.N."/>
            <person name="Hua S.X."/>
            <person name="Woyke T."/>
        </authorList>
    </citation>
    <scope>NUCLEOTIDE SEQUENCE [LARGE SCALE GENOMIC DNA]</scope>
    <source>
        <strain evidence="10">AL2</strain>
    </source>
</reference>
<keyword evidence="4 6" id="KW-0131">Cell cycle</keyword>
<dbReference type="GO" id="GO:0005525">
    <property type="term" value="F:GTP binding"/>
    <property type="evidence" value="ECO:0007669"/>
    <property type="project" value="UniProtKB-UniRule"/>
</dbReference>
<name>W0DX18_9GAMM</name>
<sequence length="418" mass="44079">MSSMKFDLKESKVVRQPGLPVIKVIGLGGGGSNAVDYMVRSKVEGVDFLCANTDAQALAHSNVPVRIQIGSNGLGAGANPEKGREAAEQDIDAIKEHLKDADMLFITAGMGGGTGTGAAPVVAKVARDMGILTVGVVSRPFSFERRSGVADKGIQELSAAVDSLITIPNDKLVEVLGKDFMFAKAFDHANEILHGAVQGISEMVTRPGLINVDFEDLRTVMSERGLGMMGVGTAKGEDRARKAIDKAIANPLLDDVAVTGARGFLVNITGGLDFSIGEYNVIGDVVNQFADSDARVIIGTSIDETLQDEIRVTVVATGLMGSSAKPQMVRPNTQGVQAVQASERAKEMNHNAPQVETELTEAPKVATIKPTLVEPKPQSAPAPYEAETSRAAMVANGGAMPRSSNYLDIPAFLRRQVD</sequence>
<organism evidence="9 10">
    <name type="scientific">Thiomicrospira aerophila AL3</name>
    <dbReference type="NCBI Taxonomy" id="717772"/>
    <lineage>
        <taxon>Bacteria</taxon>
        <taxon>Pseudomonadati</taxon>
        <taxon>Pseudomonadota</taxon>
        <taxon>Gammaproteobacteria</taxon>
        <taxon>Thiotrichales</taxon>
        <taxon>Piscirickettsiaceae</taxon>
        <taxon>Thiomicrospira</taxon>
    </lineage>
</organism>
<evidence type="ECO:0000256" key="2">
    <source>
        <dbReference type="ARBA" id="ARBA00022741"/>
    </source>
</evidence>
<dbReference type="GO" id="GO:0000917">
    <property type="term" value="P:division septum assembly"/>
    <property type="evidence" value="ECO:0007669"/>
    <property type="project" value="UniProtKB-KW"/>
</dbReference>
<evidence type="ECO:0000256" key="1">
    <source>
        <dbReference type="ARBA" id="ARBA00009690"/>
    </source>
</evidence>
<feature type="binding site" evidence="4">
    <location>
        <position position="190"/>
    </location>
    <ligand>
        <name>GTP</name>
        <dbReference type="ChEBI" id="CHEBI:37565"/>
    </ligand>
</feature>
<dbReference type="InterPro" id="IPR036525">
    <property type="entry name" value="Tubulin/FtsZ_GTPase_sf"/>
</dbReference>
<dbReference type="GO" id="GO:0003924">
    <property type="term" value="F:GTPase activity"/>
    <property type="evidence" value="ECO:0007669"/>
    <property type="project" value="UniProtKB-UniRule"/>
</dbReference>
<comment type="subcellular location">
    <subcellularLocation>
        <location evidence="4">Cytoplasm</location>
    </subcellularLocation>
    <text evidence="4">Assembles at midcell at the inner surface of the cytoplasmic membrane.</text>
</comment>
<dbReference type="EMBL" id="CP007030">
    <property type="protein sequence ID" value="AHF01798.1"/>
    <property type="molecule type" value="Genomic_DNA"/>
</dbReference>
<dbReference type="SUPFAM" id="SSF55307">
    <property type="entry name" value="Tubulin C-terminal domain-like"/>
    <property type="match status" value="1"/>
</dbReference>
<dbReference type="InterPro" id="IPR037103">
    <property type="entry name" value="Tubulin/FtsZ-like_C"/>
</dbReference>
<dbReference type="PROSITE" id="PS01135">
    <property type="entry name" value="FTSZ_2"/>
    <property type="match status" value="1"/>
</dbReference>
<feature type="binding site" evidence="4">
    <location>
        <position position="146"/>
    </location>
    <ligand>
        <name>GTP</name>
        <dbReference type="ChEBI" id="CHEBI:37565"/>
    </ligand>
</feature>
<dbReference type="Gene3D" id="3.30.1330.20">
    <property type="entry name" value="Tubulin/FtsZ, C-terminal domain"/>
    <property type="match status" value="1"/>
</dbReference>
<keyword evidence="10" id="KW-1185">Reference proteome</keyword>
<dbReference type="Gene3D" id="3.40.50.1440">
    <property type="entry name" value="Tubulin/FtsZ, GTPase domain"/>
    <property type="match status" value="1"/>
</dbReference>
<dbReference type="PANTHER" id="PTHR30314:SF3">
    <property type="entry name" value="MITOCHONDRIAL DIVISION PROTEIN FSZA"/>
    <property type="match status" value="1"/>
</dbReference>
<dbReference type="InterPro" id="IPR003008">
    <property type="entry name" value="Tubulin_FtsZ_GTPase"/>
</dbReference>
<comment type="subunit">
    <text evidence="4">Homodimer. Polymerizes to form a dynamic ring structure in a strictly GTP-dependent manner. Interacts directly with several other division proteins.</text>
</comment>
<proteinExistence type="inferred from homology"/>
<evidence type="ECO:0000256" key="3">
    <source>
        <dbReference type="ARBA" id="ARBA00023134"/>
    </source>
</evidence>
<feature type="binding site" evidence="4">
    <location>
        <position position="144"/>
    </location>
    <ligand>
        <name>GTP</name>
        <dbReference type="ChEBI" id="CHEBI:37565"/>
    </ligand>
</feature>
<dbReference type="Pfam" id="PF12327">
    <property type="entry name" value="FtsZ_C"/>
    <property type="match status" value="1"/>
</dbReference>
<dbReference type="InterPro" id="IPR045061">
    <property type="entry name" value="FtsZ/CetZ"/>
</dbReference>
<dbReference type="GO" id="GO:0051258">
    <property type="term" value="P:protein polymerization"/>
    <property type="evidence" value="ECO:0007669"/>
    <property type="project" value="UniProtKB-UniRule"/>
</dbReference>
<dbReference type="RefSeq" id="WP_006460973.1">
    <property type="nucleotide sequence ID" value="NZ_CP007030.1"/>
</dbReference>
<evidence type="ECO:0000256" key="5">
    <source>
        <dbReference type="NCBIfam" id="TIGR00065"/>
    </source>
</evidence>
<feature type="domain" description="Tubulin/FtsZ GTPase" evidence="7">
    <location>
        <begin position="21"/>
        <end position="208"/>
    </location>
</feature>
<dbReference type="SMART" id="SM00864">
    <property type="entry name" value="Tubulin"/>
    <property type="match status" value="1"/>
</dbReference>
<dbReference type="OrthoDB" id="9813375at2"/>
<dbReference type="eggNOG" id="COG0206">
    <property type="taxonomic scope" value="Bacteria"/>
</dbReference>
<dbReference type="KEGG" id="tao:THIAE_08550"/>
<dbReference type="InterPro" id="IPR000158">
    <property type="entry name" value="Cell_div_FtsZ"/>
</dbReference>
<dbReference type="NCBIfam" id="TIGR00065">
    <property type="entry name" value="ftsZ"/>
    <property type="match status" value="1"/>
</dbReference>
<feature type="domain" description="Tubulin/FtsZ 2-layer sandwich" evidence="8">
    <location>
        <begin position="210"/>
        <end position="328"/>
    </location>
</feature>
<evidence type="ECO:0000259" key="7">
    <source>
        <dbReference type="SMART" id="SM00864"/>
    </source>
</evidence>
<gene>
    <name evidence="4" type="primary">ftsZ</name>
    <name evidence="9" type="ORF">THIAE_08550</name>
</gene>
<evidence type="ECO:0000313" key="10">
    <source>
        <dbReference type="Proteomes" id="UP000005380"/>
    </source>
</evidence>
<keyword evidence="4 6" id="KW-0132">Cell division</keyword>
<dbReference type="STRING" id="717772.THIAE_08550"/>
<feature type="binding site" evidence="4">
    <location>
        <begin position="113"/>
        <end position="115"/>
    </location>
    <ligand>
        <name>GTP</name>
        <dbReference type="ChEBI" id="CHEBI:37565"/>
    </ligand>
</feature>
<dbReference type="PANTHER" id="PTHR30314">
    <property type="entry name" value="CELL DIVISION PROTEIN FTSZ-RELATED"/>
    <property type="match status" value="1"/>
</dbReference>
<dbReference type="GO" id="GO:0043093">
    <property type="term" value="P:FtsZ-dependent cytokinesis"/>
    <property type="evidence" value="ECO:0007669"/>
    <property type="project" value="UniProtKB-UniRule"/>
</dbReference>
<dbReference type="CDD" id="cd02201">
    <property type="entry name" value="FtsZ_type1"/>
    <property type="match status" value="1"/>
</dbReference>
<dbReference type="SUPFAM" id="SSF52490">
    <property type="entry name" value="Tubulin nucleotide-binding domain-like"/>
    <property type="match status" value="1"/>
</dbReference>
<keyword evidence="2 4" id="KW-0547">Nucleotide-binding</keyword>
<dbReference type="InterPro" id="IPR018316">
    <property type="entry name" value="Tubulin/FtsZ_2-layer-sand-dom"/>
</dbReference>
<dbReference type="GO" id="GO:0005737">
    <property type="term" value="C:cytoplasm"/>
    <property type="evidence" value="ECO:0007669"/>
    <property type="project" value="UniProtKB-SubCell"/>
</dbReference>
<protein>
    <recommendedName>
        <fullName evidence="4 5">Cell division protein FtsZ</fullName>
    </recommendedName>
</protein>
<dbReference type="SMART" id="SM00865">
    <property type="entry name" value="Tubulin_C"/>
    <property type="match status" value="1"/>
</dbReference>
<dbReference type="FunFam" id="3.40.50.1440:FF:000001">
    <property type="entry name" value="Cell division protein FtsZ"/>
    <property type="match status" value="1"/>
</dbReference>
<comment type="function">
    <text evidence="4 6">Essential cell division protein that forms a contractile ring structure (Z ring) at the future cell division site. The regulation of the ring assembly controls the timing and the location of cell division. One of the functions of the FtsZ ring is to recruit other cell division proteins to the septum to produce a new cell wall between the dividing cells. Binds GTP and shows GTPase activity.</text>
</comment>